<dbReference type="PANTHER" id="PTHR38926">
    <property type="entry name" value="F-BOX DOMAIN CONTAINING PROTEIN, EXPRESSED"/>
    <property type="match status" value="1"/>
</dbReference>
<dbReference type="InterPro" id="IPR032675">
    <property type="entry name" value="LRR_dom_sf"/>
</dbReference>
<dbReference type="InterPro" id="IPR006553">
    <property type="entry name" value="Leu-rich_rpt_Cys-con_subtyp"/>
</dbReference>
<dbReference type="EMBL" id="JABTTQ020000005">
    <property type="protein sequence ID" value="KAK6156624.1"/>
    <property type="molecule type" value="Genomic_DNA"/>
</dbReference>
<dbReference type="PANTHER" id="PTHR38926:SF5">
    <property type="entry name" value="F-BOX AND LEUCINE-RICH REPEAT PROTEIN 6"/>
    <property type="match status" value="1"/>
</dbReference>
<comment type="caution">
    <text evidence="3">The sequence shown here is derived from an EMBL/GenBank/DDBJ whole genome shotgun (WGS) entry which is preliminary data.</text>
</comment>
<dbReference type="SMART" id="SM00367">
    <property type="entry name" value="LRR_CC"/>
    <property type="match status" value="4"/>
</dbReference>
<dbReference type="InterPro" id="IPR057207">
    <property type="entry name" value="FBXL15_LRR"/>
</dbReference>
<dbReference type="InterPro" id="IPR001611">
    <property type="entry name" value="Leu-rich_rpt"/>
</dbReference>
<sequence>MDDEKEKGNEATESDLFAAADWAELTHECLINILSRLSLEDRWRGALRVCKAWHQACKDPCLNSVLDLEYYFDSASELPRFWTTEFERRIDNMLGSVVVWSAGYLTEIRVRHCSDRSLSLVAKRCPNLQVLCIKSCPHVTDEIMAEIASGCPKIKELDVSYCYEVSHKSLAIIGSHCPNLNVLKRNLMNWLDPSQHTGIVPDEYLNACPQDGDSEAAAISKFMPHLLHLELRFSKLTAKGLTLISEGCQDLEYVDLSGCANVTSRDIANASSNLKNLKSIKKPNFYIPRSVYHTERYGHWRLYDERFQTDVFRI</sequence>
<dbReference type="InterPro" id="IPR001810">
    <property type="entry name" value="F-box_dom"/>
</dbReference>
<dbReference type="SUPFAM" id="SSF81383">
    <property type="entry name" value="F-box domain"/>
    <property type="match status" value="1"/>
</dbReference>
<dbReference type="Pfam" id="PF25372">
    <property type="entry name" value="DUF7885"/>
    <property type="match status" value="1"/>
</dbReference>
<dbReference type="SUPFAM" id="SSF52047">
    <property type="entry name" value="RNI-like"/>
    <property type="match status" value="1"/>
</dbReference>
<feature type="domain" description="F-box/LRR-repeat protein 15-like leucin rich repeat" evidence="2">
    <location>
        <begin position="110"/>
        <end position="173"/>
    </location>
</feature>
<accession>A0ABR0XBT9</accession>
<protein>
    <recommendedName>
        <fullName evidence="5">F-box protein</fullName>
    </recommendedName>
</protein>
<dbReference type="InterPro" id="IPR036047">
    <property type="entry name" value="F-box-like_dom_sf"/>
</dbReference>
<organism evidence="3 4">
    <name type="scientific">Rehmannia glutinosa</name>
    <name type="common">Chinese foxglove</name>
    <dbReference type="NCBI Taxonomy" id="99300"/>
    <lineage>
        <taxon>Eukaryota</taxon>
        <taxon>Viridiplantae</taxon>
        <taxon>Streptophyta</taxon>
        <taxon>Embryophyta</taxon>
        <taxon>Tracheophyta</taxon>
        <taxon>Spermatophyta</taxon>
        <taxon>Magnoliopsida</taxon>
        <taxon>eudicotyledons</taxon>
        <taxon>Gunneridae</taxon>
        <taxon>Pentapetalae</taxon>
        <taxon>asterids</taxon>
        <taxon>lamiids</taxon>
        <taxon>Lamiales</taxon>
        <taxon>Orobanchaceae</taxon>
        <taxon>Rehmannieae</taxon>
        <taxon>Rehmannia</taxon>
    </lineage>
</organism>
<name>A0ABR0XBT9_REHGL</name>
<evidence type="ECO:0000259" key="1">
    <source>
        <dbReference type="Pfam" id="PF12937"/>
    </source>
</evidence>
<evidence type="ECO:0000313" key="3">
    <source>
        <dbReference type="EMBL" id="KAK6156624.1"/>
    </source>
</evidence>
<proteinExistence type="predicted"/>
<dbReference type="Gene3D" id="1.20.1280.50">
    <property type="match status" value="1"/>
</dbReference>
<dbReference type="Pfam" id="PF13516">
    <property type="entry name" value="LRR_6"/>
    <property type="match status" value="1"/>
</dbReference>
<dbReference type="Gene3D" id="3.80.10.10">
    <property type="entry name" value="Ribonuclease Inhibitor"/>
    <property type="match status" value="1"/>
</dbReference>
<dbReference type="Proteomes" id="UP001318860">
    <property type="component" value="Unassembled WGS sequence"/>
</dbReference>
<feature type="domain" description="F-box" evidence="1">
    <location>
        <begin position="27"/>
        <end position="62"/>
    </location>
</feature>
<dbReference type="Pfam" id="PF12937">
    <property type="entry name" value="F-box-like"/>
    <property type="match status" value="1"/>
</dbReference>
<reference evidence="3 4" key="1">
    <citation type="journal article" date="2021" name="Comput. Struct. Biotechnol. J.">
        <title>De novo genome assembly of the potent medicinal plant Rehmannia glutinosa using nanopore technology.</title>
        <authorList>
            <person name="Ma L."/>
            <person name="Dong C."/>
            <person name="Song C."/>
            <person name="Wang X."/>
            <person name="Zheng X."/>
            <person name="Niu Y."/>
            <person name="Chen S."/>
            <person name="Feng W."/>
        </authorList>
    </citation>
    <scope>NUCLEOTIDE SEQUENCE [LARGE SCALE GENOMIC DNA]</scope>
    <source>
        <strain evidence="3">DH-2019</strain>
    </source>
</reference>
<evidence type="ECO:0000259" key="2">
    <source>
        <dbReference type="Pfam" id="PF25372"/>
    </source>
</evidence>
<evidence type="ECO:0000313" key="4">
    <source>
        <dbReference type="Proteomes" id="UP001318860"/>
    </source>
</evidence>
<keyword evidence="4" id="KW-1185">Reference proteome</keyword>
<evidence type="ECO:0008006" key="5">
    <source>
        <dbReference type="Google" id="ProtNLM"/>
    </source>
</evidence>
<gene>
    <name evidence="3" type="ORF">DH2020_010872</name>
</gene>